<dbReference type="InterPro" id="IPR036388">
    <property type="entry name" value="WH-like_DNA-bd_sf"/>
</dbReference>
<dbReference type="PROSITE" id="PS50949">
    <property type="entry name" value="HTH_GNTR"/>
    <property type="match status" value="1"/>
</dbReference>
<name>A0A2P9HCW2_9HYPH</name>
<gene>
    <name evidence="5" type="ORF">OHAE_4740</name>
</gene>
<dbReference type="SMART" id="SM00895">
    <property type="entry name" value="FCD"/>
    <property type="match status" value="1"/>
</dbReference>
<dbReference type="InterPro" id="IPR011711">
    <property type="entry name" value="GntR_C"/>
</dbReference>
<proteinExistence type="predicted"/>
<dbReference type="GO" id="GO:0003677">
    <property type="term" value="F:DNA binding"/>
    <property type="evidence" value="ECO:0007669"/>
    <property type="project" value="UniProtKB-KW"/>
</dbReference>
<dbReference type="Gene3D" id="1.10.10.10">
    <property type="entry name" value="Winged helix-like DNA-binding domain superfamily/Winged helix DNA-binding domain"/>
    <property type="match status" value="1"/>
</dbReference>
<dbReference type="Pfam" id="PF07729">
    <property type="entry name" value="FCD"/>
    <property type="match status" value="1"/>
</dbReference>
<reference evidence="6" key="1">
    <citation type="submission" date="2017-12" db="EMBL/GenBank/DDBJ databases">
        <authorList>
            <person name="Diaz M."/>
        </authorList>
    </citation>
    <scope>NUCLEOTIDE SEQUENCE [LARGE SCALE GENOMIC DNA]</scope>
    <source>
        <strain evidence="6">FI11154</strain>
    </source>
</reference>
<protein>
    <submittedName>
        <fullName evidence="5">Transcriptional regulator, GntR family</fullName>
    </submittedName>
</protein>
<feature type="domain" description="HTH gntR-type" evidence="4">
    <location>
        <begin position="5"/>
        <end position="73"/>
    </location>
</feature>
<dbReference type="InterPro" id="IPR036390">
    <property type="entry name" value="WH_DNA-bd_sf"/>
</dbReference>
<keyword evidence="2" id="KW-0238">DNA-binding</keyword>
<dbReference type="SUPFAM" id="SSF46785">
    <property type="entry name" value="Winged helix' DNA-binding domain"/>
    <property type="match status" value="1"/>
</dbReference>
<dbReference type="InterPro" id="IPR000524">
    <property type="entry name" value="Tscrpt_reg_HTH_GntR"/>
</dbReference>
<accession>A0A2P9HCW2</accession>
<dbReference type="Gene3D" id="1.20.120.530">
    <property type="entry name" value="GntR ligand-binding domain-like"/>
    <property type="match status" value="1"/>
</dbReference>
<dbReference type="SUPFAM" id="SSF48008">
    <property type="entry name" value="GntR ligand-binding domain-like"/>
    <property type="match status" value="1"/>
</dbReference>
<dbReference type="SMART" id="SM00345">
    <property type="entry name" value="HTH_GNTR"/>
    <property type="match status" value="1"/>
</dbReference>
<dbReference type="RefSeq" id="WP_109366114.1">
    <property type="nucleotide sequence ID" value="NZ_OOFM01000001.1"/>
</dbReference>
<dbReference type="CDD" id="cd07377">
    <property type="entry name" value="WHTH_GntR"/>
    <property type="match status" value="1"/>
</dbReference>
<dbReference type="Pfam" id="PF00392">
    <property type="entry name" value="GntR"/>
    <property type="match status" value="1"/>
</dbReference>
<keyword evidence="3" id="KW-0804">Transcription</keyword>
<dbReference type="GO" id="GO:0003700">
    <property type="term" value="F:DNA-binding transcription factor activity"/>
    <property type="evidence" value="ECO:0007669"/>
    <property type="project" value="InterPro"/>
</dbReference>
<evidence type="ECO:0000313" key="5">
    <source>
        <dbReference type="EMBL" id="SPL61948.1"/>
    </source>
</evidence>
<organism evidence="5 6">
    <name type="scientific">Ochrobactrum soli</name>
    <dbReference type="NCBI Taxonomy" id="2448455"/>
    <lineage>
        <taxon>Bacteria</taxon>
        <taxon>Pseudomonadati</taxon>
        <taxon>Pseudomonadota</taxon>
        <taxon>Alphaproteobacteria</taxon>
        <taxon>Hyphomicrobiales</taxon>
        <taxon>Brucellaceae</taxon>
        <taxon>Brucella/Ochrobactrum group</taxon>
        <taxon>Ochrobactrum</taxon>
    </lineage>
</organism>
<evidence type="ECO:0000256" key="2">
    <source>
        <dbReference type="ARBA" id="ARBA00023125"/>
    </source>
</evidence>
<sequence length="223" mass="24821">MLETRRVYQQIADQIRALIDAGSLTAGSRLPAERELAQQLGISRPSLREALIALEIEGVIDIRSGSGIYVLNPTGSELNEQSLGESPAELMQARVLIECGLIAQCAARISEPALSELENILEAMLRDIDINRKPLEHDRRFHISLASAVGNSVLTNLVIKLFDERHSPISERMQRHTETPNTWRLAVEEHRAILTALRAKDPFAAQAAMHAHLAASERRWVED</sequence>
<dbReference type="InterPro" id="IPR008920">
    <property type="entry name" value="TF_FadR/GntR_C"/>
</dbReference>
<keyword evidence="1" id="KW-0805">Transcription regulation</keyword>
<evidence type="ECO:0000256" key="1">
    <source>
        <dbReference type="ARBA" id="ARBA00023015"/>
    </source>
</evidence>
<dbReference type="EMBL" id="OOFM01000001">
    <property type="protein sequence ID" value="SPL61948.1"/>
    <property type="molecule type" value="Genomic_DNA"/>
</dbReference>
<evidence type="ECO:0000313" key="6">
    <source>
        <dbReference type="Proteomes" id="UP000246073"/>
    </source>
</evidence>
<dbReference type="PANTHER" id="PTHR43537">
    <property type="entry name" value="TRANSCRIPTIONAL REGULATOR, GNTR FAMILY"/>
    <property type="match status" value="1"/>
</dbReference>
<dbReference type="AlphaFoldDB" id="A0A2P9HCW2"/>
<dbReference type="PRINTS" id="PR00035">
    <property type="entry name" value="HTHGNTR"/>
</dbReference>
<evidence type="ECO:0000256" key="3">
    <source>
        <dbReference type="ARBA" id="ARBA00023163"/>
    </source>
</evidence>
<dbReference type="Proteomes" id="UP000246073">
    <property type="component" value="Unassembled WGS sequence"/>
</dbReference>
<evidence type="ECO:0000259" key="4">
    <source>
        <dbReference type="PROSITE" id="PS50949"/>
    </source>
</evidence>
<dbReference type="PANTHER" id="PTHR43537:SF5">
    <property type="entry name" value="UXU OPERON TRANSCRIPTIONAL REGULATOR"/>
    <property type="match status" value="1"/>
</dbReference>